<dbReference type="AlphaFoldDB" id="A0A0B2W4K9"/>
<organism evidence="1 2">
    <name type="scientific">Toxocara canis</name>
    <name type="common">Canine roundworm</name>
    <dbReference type="NCBI Taxonomy" id="6265"/>
    <lineage>
        <taxon>Eukaryota</taxon>
        <taxon>Metazoa</taxon>
        <taxon>Ecdysozoa</taxon>
        <taxon>Nematoda</taxon>
        <taxon>Chromadorea</taxon>
        <taxon>Rhabditida</taxon>
        <taxon>Spirurina</taxon>
        <taxon>Ascaridomorpha</taxon>
        <taxon>Ascaridoidea</taxon>
        <taxon>Toxocaridae</taxon>
        <taxon>Toxocara</taxon>
    </lineage>
</organism>
<evidence type="ECO:0000313" key="2">
    <source>
        <dbReference type="Proteomes" id="UP000031036"/>
    </source>
</evidence>
<feature type="non-terminal residue" evidence="1">
    <location>
        <position position="106"/>
    </location>
</feature>
<gene>
    <name evidence="1" type="ORF">Tcan_01172</name>
</gene>
<keyword evidence="2" id="KW-1185">Reference proteome</keyword>
<evidence type="ECO:0000313" key="1">
    <source>
        <dbReference type="EMBL" id="KHN88517.1"/>
    </source>
</evidence>
<dbReference type="Proteomes" id="UP000031036">
    <property type="component" value="Unassembled WGS sequence"/>
</dbReference>
<proteinExistence type="predicted"/>
<protein>
    <submittedName>
        <fullName evidence="1">Uncharacterized protein</fullName>
    </submittedName>
</protein>
<name>A0A0B2W4K9_TOXCA</name>
<sequence>MCEYTGHLTTAYFKCKRVKHGKEFVLSRITVSTCCRTPADLRQRRANRLAGERTDSFECAAVNEAILCSLYANKSEMYSLKRKKQKRTRHKRIGLDEVRKMVSSKM</sequence>
<accession>A0A0B2W4K9</accession>
<reference evidence="1 2" key="1">
    <citation type="submission" date="2014-11" db="EMBL/GenBank/DDBJ databases">
        <title>Genetic blueprint of the zoonotic pathogen Toxocara canis.</title>
        <authorList>
            <person name="Zhu X.-Q."/>
            <person name="Korhonen P.K."/>
            <person name="Cai H."/>
            <person name="Young N.D."/>
            <person name="Nejsum P."/>
            <person name="von Samson-Himmelstjerna G."/>
            <person name="Boag P.R."/>
            <person name="Tan P."/>
            <person name="Li Q."/>
            <person name="Min J."/>
            <person name="Yang Y."/>
            <person name="Wang X."/>
            <person name="Fang X."/>
            <person name="Hall R.S."/>
            <person name="Hofmann A."/>
            <person name="Sternberg P.W."/>
            <person name="Jex A.R."/>
            <person name="Gasser R.B."/>
        </authorList>
    </citation>
    <scope>NUCLEOTIDE SEQUENCE [LARGE SCALE GENOMIC DNA]</scope>
    <source>
        <strain evidence="1">PN_DK_2014</strain>
    </source>
</reference>
<comment type="caution">
    <text evidence="1">The sequence shown here is derived from an EMBL/GenBank/DDBJ whole genome shotgun (WGS) entry which is preliminary data.</text>
</comment>
<dbReference type="EMBL" id="JPKZ01000224">
    <property type="protein sequence ID" value="KHN88517.1"/>
    <property type="molecule type" value="Genomic_DNA"/>
</dbReference>